<comment type="caution">
    <text evidence="1">The sequence shown here is derived from an EMBL/GenBank/DDBJ whole genome shotgun (WGS) entry which is preliminary data.</text>
</comment>
<dbReference type="EMBL" id="JAEPRB010000818">
    <property type="protein sequence ID" value="KAG2211444.1"/>
    <property type="molecule type" value="Genomic_DNA"/>
</dbReference>
<dbReference type="AlphaFoldDB" id="A0A8H7RI73"/>
<reference evidence="1 2" key="1">
    <citation type="submission" date="2020-12" db="EMBL/GenBank/DDBJ databases">
        <title>Metabolic potential, ecology and presence of endohyphal bacteria is reflected in genomic diversity of Mucoromycotina.</title>
        <authorList>
            <person name="Muszewska A."/>
            <person name="Okrasinska A."/>
            <person name="Steczkiewicz K."/>
            <person name="Drgas O."/>
            <person name="Orlowska M."/>
            <person name="Perlinska-Lenart U."/>
            <person name="Aleksandrzak-Piekarczyk T."/>
            <person name="Szatraj K."/>
            <person name="Zielenkiewicz U."/>
            <person name="Pilsyk S."/>
            <person name="Malc E."/>
            <person name="Mieczkowski P."/>
            <person name="Kruszewska J.S."/>
            <person name="Biernat P."/>
            <person name="Pawlowska J."/>
        </authorList>
    </citation>
    <scope>NUCLEOTIDE SEQUENCE [LARGE SCALE GENOMIC DNA]</scope>
    <source>
        <strain evidence="1 2">CBS 142.35</strain>
    </source>
</reference>
<protein>
    <recommendedName>
        <fullName evidence="3">Endonuclease/exonuclease/phosphatase domain-containing protein</fullName>
    </recommendedName>
</protein>
<dbReference type="OrthoDB" id="2277161at2759"/>
<evidence type="ECO:0008006" key="3">
    <source>
        <dbReference type="Google" id="ProtNLM"/>
    </source>
</evidence>
<gene>
    <name evidence="1" type="ORF">INT45_011463</name>
</gene>
<name>A0A8H7RI73_9FUNG</name>
<dbReference type="Proteomes" id="UP000646827">
    <property type="component" value="Unassembled WGS sequence"/>
</dbReference>
<evidence type="ECO:0000313" key="1">
    <source>
        <dbReference type="EMBL" id="KAG2211444.1"/>
    </source>
</evidence>
<evidence type="ECO:0000313" key="2">
    <source>
        <dbReference type="Proteomes" id="UP000646827"/>
    </source>
</evidence>
<keyword evidence="2" id="KW-1185">Reference proteome</keyword>
<organism evidence="1 2">
    <name type="scientific">Circinella minor</name>
    <dbReference type="NCBI Taxonomy" id="1195481"/>
    <lineage>
        <taxon>Eukaryota</taxon>
        <taxon>Fungi</taxon>
        <taxon>Fungi incertae sedis</taxon>
        <taxon>Mucoromycota</taxon>
        <taxon>Mucoromycotina</taxon>
        <taxon>Mucoromycetes</taxon>
        <taxon>Mucorales</taxon>
        <taxon>Lichtheimiaceae</taxon>
        <taxon>Circinella</taxon>
    </lineage>
</organism>
<proteinExistence type="predicted"/>
<sequence length="254" mass="29507">MNNNNNNTPPLLNFASPNCRSLKKTKTQQHKPYFHQIRSMSYDTIPLQETHTTDFETQHFCDFSFHAASSTWTKDCGGYKNSGLILLFRTPICRMLQHFLVIKASNIDFILLSGDLIARAKSPQVSFVSNRTDHHAVSIKLHLFDQQSGPGIWKINPYLADNENFHDKLYHFLNEGLQHLPSTHACLQWDYIKSQVKLFAKDFSQKQHAQKRTWVILQYFFAVVVRQDWRFSAQLTGFSRVLLIIKGTLQYSLQ</sequence>
<accession>A0A8H7RI73</accession>